<dbReference type="InterPro" id="IPR038849">
    <property type="entry name" value="ARL2BP"/>
</dbReference>
<gene>
    <name evidence="14" type="ORF">CTAYLR_007012</name>
</gene>
<name>A0AAD7U6U9_9STRA</name>
<dbReference type="GO" id="GO:0005634">
    <property type="term" value="C:nucleus"/>
    <property type="evidence" value="ECO:0007669"/>
    <property type="project" value="UniProtKB-SubCell"/>
</dbReference>
<evidence type="ECO:0000256" key="12">
    <source>
        <dbReference type="ARBA" id="ARBA00023273"/>
    </source>
</evidence>
<keyword evidence="10" id="KW-0206">Cytoskeleton</keyword>
<dbReference type="InterPro" id="IPR023379">
    <property type="entry name" value="BART_dom"/>
</dbReference>
<reference evidence="14" key="1">
    <citation type="submission" date="2023-01" db="EMBL/GenBank/DDBJ databases">
        <title>Metagenome sequencing of chrysophaentin producing Chrysophaeum taylorii.</title>
        <authorList>
            <person name="Davison J."/>
            <person name="Bewley C."/>
        </authorList>
    </citation>
    <scope>NUCLEOTIDE SEQUENCE</scope>
    <source>
        <strain evidence="14">NIES-1699</strain>
    </source>
</reference>
<protein>
    <recommendedName>
        <fullName evidence="6">ADP-ribosylation factor-like protein 2-binding protein</fullName>
    </recommendedName>
</protein>
<evidence type="ECO:0000256" key="11">
    <source>
        <dbReference type="ARBA" id="ARBA00023242"/>
    </source>
</evidence>
<keyword evidence="11" id="KW-0539">Nucleus</keyword>
<comment type="subcellular location">
    <subcellularLocation>
        <location evidence="1">Cytoplasm</location>
        <location evidence="1">Cytoskeleton</location>
        <location evidence="1">Cilium basal body</location>
    </subcellularLocation>
    <subcellularLocation>
        <location evidence="3">Cytoplasm</location>
        <location evidence="3">Cytoskeleton</location>
        <location evidence="3">Microtubule organizing center</location>
        <location evidence="3">Centrosome</location>
    </subcellularLocation>
    <subcellularLocation>
        <location evidence="4">Mitochondrion intermembrane space</location>
    </subcellularLocation>
    <subcellularLocation>
        <location evidence="2">Nucleus</location>
    </subcellularLocation>
</comment>
<comment type="caution">
    <text evidence="14">The sequence shown here is derived from an EMBL/GenBank/DDBJ whole genome shotgun (WGS) entry which is preliminary data.</text>
</comment>
<dbReference type="GO" id="GO:0005758">
    <property type="term" value="C:mitochondrial intermembrane space"/>
    <property type="evidence" value="ECO:0007669"/>
    <property type="project" value="UniProtKB-SubCell"/>
</dbReference>
<dbReference type="Gene3D" id="1.20.1520.10">
    <property type="entry name" value="ADP-ribosylation factor-like 2-binding protein, domain"/>
    <property type="match status" value="1"/>
</dbReference>
<evidence type="ECO:0000256" key="2">
    <source>
        <dbReference type="ARBA" id="ARBA00004123"/>
    </source>
</evidence>
<dbReference type="Proteomes" id="UP001230188">
    <property type="component" value="Unassembled WGS sequence"/>
</dbReference>
<evidence type="ECO:0000256" key="9">
    <source>
        <dbReference type="ARBA" id="ARBA00023128"/>
    </source>
</evidence>
<dbReference type="EMBL" id="JAQMWT010000570">
    <property type="protein sequence ID" value="KAJ8599360.1"/>
    <property type="molecule type" value="Genomic_DNA"/>
</dbReference>
<sequence>EIRFDAIMGALEDILMSDDFASAQQAFCKEHGGVFGDTEENKHEYHDVFQKYSQLMETHIENRLANQIPARGPTSLITRGADETTGDVFDLLLGLCDFAEFKQMMLAFKRGESLGFEVVKEPAAAAAAAAAAHK</sequence>
<comment type="similarity">
    <text evidence="5">Belongs to the ARL2BP family.</text>
</comment>
<evidence type="ECO:0000313" key="14">
    <source>
        <dbReference type="EMBL" id="KAJ8599360.1"/>
    </source>
</evidence>
<keyword evidence="9" id="KW-0496">Mitochondrion</keyword>
<feature type="non-terminal residue" evidence="14">
    <location>
        <position position="1"/>
    </location>
</feature>
<evidence type="ECO:0000256" key="5">
    <source>
        <dbReference type="ARBA" id="ARBA00009880"/>
    </source>
</evidence>
<dbReference type="AlphaFoldDB" id="A0AAD7U6U9"/>
<evidence type="ECO:0000256" key="8">
    <source>
        <dbReference type="ARBA" id="ARBA00023069"/>
    </source>
</evidence>
<evidence type="ECO:0000259" key="13">
    <source>
        <dbReference type="Pfam" id="PF11527"/>
    </source>
</evidence>
<keyword evidence="7" id="KW-0963">Cytoplasm</keyword>
<feature type="domain" description="BART" evidence="13">
    <location>
        <begin position="4"/>
        <end position="109"/>
    </location>
</feature>
<evidence type="ECO:0000313" key="15">
    <source>
        <dbReference type="Proteomes" id="UP001230188"/>
    </source>
</evidence>
<dbReference type="Pfam" id="PF11527">
    <property type="entry name" value="ARL2_Bind_BART"/>
    <property type="match status" value="1"/>
</dbReference>
<evidence type="ECO:0000256" key="3">
    <source>
        <dbReference type="ARBA" id="ARBA00004300"/>
    </source>
</evidence>
<evidence type="ECO:0000256" key="1">
    <source>
        <dbReference type="ARBA" id="ARBA00004120"/>
    </source>
</evidence>
<keyword evidence="12" id="KW-0966">Cell projection</keyword>
<evidence type="ECO:0000256" key="6">
    <source>
        <dbReference type="ARBA" id="ARBA00014849"/>
    </source>
</evidence>
<dbReference type="PANTHER" id="PTHR15487:SF4">
    <property type="entry name" value="ADP-RIBOSYLATION FACTOR-LIKE PROTEIN 2-BINDING PROTEIN"/>
    <property type="match status" value="1"/>
</dbReference>
<dbReference type="GO" id="GO:0005813">
    <property type="term" value="C:centrosome"/>
    <property type="evidence" value="ECO:0007669"/>
    <property type="project" value="UniProtKB-SubCell"/>
</dbReference>
<evidence type="ECO:0000256" key="10">
    <source>
        <dbReference type="ARBA" id="ARBA00023212"/>
    </source>
</evidence>
<dbReference type="PANTHER" id="PTHR15487">
    <property type="entry name" value="ADP-RIBOSYLATION FACTOR-LIKE PROTEIN 2-BINDING PROTEIN"/>
    <property type="match status" value="1"/>
</dbReference>
<keyword evidence="8" id="KW-0969">Cilium</keyword>
<accession>A0AAD7U6U9</accession>
<keyword evidence="15" id="KW-1185">Reference proteome</keyword>
<evidence type="ECO:0000256" key="7">
    <source>
        <dbReference type="ARBA" id="ARBA00022490"/>
    </source>
</evidence>
<evidence type="ECO:0000256" key="4">
    <source>
        <dbReference type="ARBA" id="ARBA00004569"/>
    </source>
</evidence>
<proteinExistence type="inferred from homology"/>
<dbReference type="GO" id="GO:0051457">
    <property type="term" value="P:maintenance of protein location in nucleus"/>
    <property type="evidence" value="ECO:0007669"/>
    <property type="project" value="TreeGrafter"/>
</dbReference>
<organism evidence="14 15">
    <name type="scientific">Chrysophaeum taylorii</name>
    <dbReference type="NCBI Taxonomy" id="2483200"/>
    <lineage>
        <taxon>Eukaryota</taxon>
        <taxon>Sar</taxon>
        <taxon>Stramenopiles</taxon>
        <taxon>Ochrophyta</taxon>
        <taxon>Pelagophyceae</taxon>
        <taxon>Pelagomonadales</taxon>
        <taxon>Pelagomonadaceae</taxon>
        <taxon>Chrysophaeum</taxon>
    </lineage>
</organism>
<dbReference type="InterPro" id="IPR042541">
    <property type="entry name" value="BART_sf"/>
</dbReference>